<reference evidence="1" key="2">
    <citation type="journal article" date="2023" name="IMA Fungus">
        <title>Comparative genomic study of the Penicillium genus elucidates a diverse pangenome and 15 lateral gene transfer events.</title>
        <authorList>
            <person name="Petersen C."/>
            <person name="Sorensen T."/>
            <person name="Nielsen M.R."/>
            <person name="Sondergaard T.E."/>
            <person name="Sorensen J.L."/>
            <person name="Fitzpatrick D.A."/>
            <person name="Frisvad J.C."/>
            <person name="Nielsen K.L."/>
        </authorList>
    </citation>
    <scope>NUCLEOTIDE SEQUENCE</scope>
    <source>
        <strain evidence="1">IBT 29677</strain>
    </source>
</reference>
<dbReference type="OrthoDB" id="3783534at2759"/>
<proteinExistence type="predicted"/>
<dbReference type="GeneID" id="81375201"/>
<gene>
    <name evidence="1" type="ORF">N7509_011584</name>
</gene>
<dbReference type="RefSeq" id="XP_056482251.1">
    <property type="nucleotide sequence ID" value="XM_056636221.1"/>
</dbReference>
<reference evidence="1" key="1">
    <citation type="submission" date="2022-12" db="EMBL/GenBank/DDBJ databases">
        <authorList>
            <person name="Petersen C."/>
        </authorList>
    </citation>
    <scope>NUCLEOTIDE SEQUENCE</scope>
    <source>
        <strain evidence="1">IBT 29677</strain>
    </source>
</reference>
<dbReference type="Proteomes" id="UP001147747">
    <property type="component" value="Unassembled WGS sequence"/>
</dbReference>
<dbReference type="AlphaFoldDB" id="A0A9W9SI72"/>
<keyword evidence="2" id="KW-1185">Reference proteome</keyword>
<dbReference type="EMBL" id="JAPZBU010000011">
    <property type="protein sequence ID" value="KAJ5378465.1"/>
    <property type="molecule type" value="Genomic_DNA"/>
</dbReference>
<name>A0A9W9SI72_9EURO</name>
<accession>A0A9W9SI72</accession>
<sequence>MAHFQPEPCRTAYRLADSQSVLRLELQENAELVSGAISAYILSNIESLQDESDRAYVEQVLRVKAEATLLGLGVLSEIPDKVVKSTGRVEQIVKKSGSFLIARDYSIYFVHQSAKDCLIGKGDLSVFPSGSAVTHRCMFTQSLQIMKKVLRRDMYSLGALGTPINQAQPPEPDLLAFARYLCVYWVNH</sequence>
<organism evidence="1 2">
    <name type="scientific">Penicillium cosmopolitanum</name>
    <dbReference type="NCBI Taxonomy" id="1131564"/>
    <lineage>
        <taxon>Eukaryota</taxon>
        <taxon>Fungi</taxon>
        <taxon>Dikarya</taxon>
        <taxon>Ascomycota</taxon>
        <taxon>Pezizomycotina</taxon>
        <taxon>Eurotiomycetes</taxon>
        <taxon>Eurotiomycetidae</taxon>
        <taxon>Eurotiales</taxon>
        <taxon>Aspergillaceae</taxon>
        <taxon>Penicillium</taxon>
    </lineage>
</organism>
<evidence type="ECO:0000313" key="2">
    <source>
        <dbReference type="Proteomes" id="UP001147747"/>
    </source>
</evidence>
<comment type="caution">
    <text evidence="1">The sequence shown here is derived from an EMBL/GenBank/DDBJ whole genome shotgun (WGS) entry which is preliminary data.</text>
</comment>
<protein>
    <submittedName>
        <fullName evidence="1">Vegetative incompatibility protein HET-E-1</fullName>
    </submittedName>
</protein>
<evidence type="ECO:0000313" key="1">
    <source>
        <dbReference type="EMBL" id="KAJ5378465.1"/>
    </source>
</evidence>